<keyword evidence="2" id="KW-0560">Oxidoreductase</keyword>
<proteinExistence type="inferred from homology"/>
<name>A0AAV1YPJ7_9ARAC</name>
<keyword evidence="5" id="KW-1185">Reference proteome</keyword>
<protein>
    <recommendedName>
        <fullName evidence="6">Dehydrogenase/reductase SDR family member 11</fullName>
    </recommendedName>
</protein>
<comment type="similarity">
    <text evidence="1 3">Belongs to the short-chain dehydrogenases/reductases (SDR) family.</text>
</comment>
<evidence type="ECO:0000313" key="4">
    <source>
        <dbReference type="EMBL" id="CAL1260839.1"/>
    </source>
</evidence>
<dbReference type="PRINTS" id="PR00080">
    <property type="entry name" value="SDRFAMILY"/>
</dbReference>
<sequence>CDLTKESDILSMFDEIRRTFGRLDVCINNAGLGYKCSLLTGSTSYYRKMLDVNVMGLCICTQQAIKIMQEKGIDDGQIINISSMVSFQIPGEKWKGMYFYSGTKFMVRAVTDGLRRELRDIKSRIKVASISPGVVETEFFDTYFKDNSSFKREDLFKSQCLQPKDISDAVLYILSTPQYVEVHDIAMCPYEELLNKTM</sequence>
<dbReference type="InterPro" id="IPR036291">
    <property type="entry name" value="NAD(P)-bd_dom_sf"/>
</dbReference>
<gene>
    <name evidence="4" type="ORF">LARSCL_LOCUS67</name>
</gene>
<dbReference type="PANTHER" id="PTHR43115:SF4">
    <property type="entry name" value="DEHYDROGENASE_REDUCTASE SDR FAMILY MEMBER 11"/>
    <property type="match status" value="1"/>
</dbReference>
<organism evidence="4 5">
    <name type="scientific">Larinioides sclopetarius</name>
    <dbReference type="NCBI Taxonomy" id="280406"/>
    <lineage>
        <taxon>Eukaryota</taxon>
        <taxon>Metazoa</taxon>
        <taxon>Ecdysozoa</taxon>
        <taxon>Arthropoda</taxon>
        <taxon>Chelicerata</taxon>
        <taxon>Arachnida</taxon>
        <taxon>Araneae</taxon>
        <taxon>Araneomorphae</taxon>
        <taxon>Entelegynae</taxon>
        <taxon>Araneoidea</taxon>
        <taxon>Araneidae</taxon>
        <taxon>Larinioides</taxon>
    </lineage>
</organism>
<evidence type="ECO:0008006" key="6">
    <source>
        <dbReference type="Google" id="ProtNLM"/>
    </source>
</evidence>
<accession>A0AAV1YPJ7</accession>
<reference evidence="4 5" key="1">
    <citation type="submission" date="2024-04" db="EMBL/GenBank/DDBJ databases">
        <authorList>
            <person name="Rising A."/>
            <person name="Reimegard J."/>
            <person name="Sonavane S."/>
            <person name="Akerstrom W."/>
            <person name="Nylinder S."/>
            <person name="Hedman E."/>
            <person name="Kallberg Y."/>
        </authorList>
    </citation>
    <scope>NUCLEOTIDE SEQUENCE [LARGE SCALE GENOMIC DNA]</scope>
</reference>
<feature type="non-terminal residue" evidence="4">
    <location>
        <position position="1"/>
    </location>
</feature>
<evidence type="ECO:0000256" key="2">
    <source>
        <dbReference type="ARBA" id="ARBA00023002"/>
    </source>
</evidence>
<evidence type="ECO:0000256" key="3">
    <source>
        <dbReference type="RuleBase" id="RU000363"/>
    </source>
</evidence>
<dbReference type="EMBL" id="CAXIEN010000001">
    <property type="protein sequence ID" value="CAL1260839.1"/>
    <property type="molecule type" value="Genomic_DNA"/>
</dbReference>
<evidence type="ECO:0000313" key="5">
    <source>
        <dbReference type="Proteomes" id="UP001497382"/>
    </source>
</evidence>
<dbReference type="Gene3D" id="3.40.50.720">
    <property type="entry name" value="NAD(P)-binding Rossmann-like Domain"/>
    <property type="match status" value="1"/>
</dbReference>
<dbReference type="GO" id="GO:0016491">
    <property type="term" value="F:oxidoreductase activity"/>
    <property type="evidence" value="ECO:0007669"/>
    <property type="project" value="UniProtKB-KW"/>
</dbReference>
<evidence type="ECO:0000256" key="1">
    <source>
        <dbReference type="ARBA" id="ARBA00006484"/>
    </source>
</evidence>
<dbReference type="SUPFAM" id="SSF51735">
    <property type="entry name" value="NAD(P)-binding Rossmann-fold domains"/>
    <property type="match status" value="1"/>
</dbReference>
<dbReference type="InterPro" id="IPR002347">
    <property type="entry name" value="SDR_fam"/>
</dbReference>
<dbReference type="PRINTS" id="PR00081">
    <property type="entry name" value="GDHRDH"/>
</dbReference>
<dbReference type="AlphaFoldDB" id="A0AAV1YPJ7"/>
<dbReference type="PANTHER" id="PTHR43115">
    <property type="entry name" value="DEHYDROGENASE/REDUCTASE SDR FAMILY MEMBER 11"/>
    <property type="match status" value="1"/>
</dbReference>
<dbReference type="Pfam" id="PF00106">
    <property type="entry name" value="adh_short"/>
    <property type="match status" value="1"/>
</dbReference>
<dbReference type="Proteomes" id="UP001497382">
    <property type="component" value="Unassembled WGS sequence"/>
</dbReference>
<comment type="caution">
    <text evidence="4">The sequence shown here is derived from an EMBL/GenBank/DDBJ whole genome shotgun (WGS) entry which is preliminary data.</text>
</comment>